<gene>
    <name evidence="3" type="ORF">HDA43_005449</name>
</gene>
<evidence type="ECO:0000256" key="1">
    <source>
        <dbReference type="SAM" id="MobiDB-lite"/>
    </source>
</evidence>
<dbReference type="RefSeq" id="WP_179826632.1">
    <property type="nucleotide sequence ID" value="NZ_JACCCO010000003.1"/>
</dbReference>
<keyword evidence="4" id="KW-1185">Reference proteome</keyword>
<protein>
    <submittedName>
        <fullName evidence="3">Uncharacterized protein</fullName>
    </submittedName>
</protein>
<proteinExistence type="predicted"/>
<evidence type="ECO:0000256" key="2">
    <source>
        <dbReference type="SAM" id="Phobius"/>
    </source>
</evidence>
<dbReference type="Proteomes" id="UP000576393">
    <property type="component" value="Unassembled WGS sequence"/>
</dbReference>
<feature type="region of interest" description="Disordered" evidence="1">
    <location>
        <begin position="1"/>
        <end position="32"/>
    </location>
</feature>
<sequence length="92" mass="9680">MKTTAAEMAARRSRRRPGRRPGPPGNVRYPGAPVRLTRRGRVVVLAVLTLVTLGALWLAPRVDATLGVGYPGCADSSRAPAPGDAAPWRAAP</sequence>
<feature type="region of interest" description="Disordered" evidence="1">
    <location>
        <begin position="73"/>
        <end position="92"/>
    </location>
</feature>
<comment type="caution">
    <text evidence="3">The sequence shown here is derived from an EMBL/GenBank/DDBJ whole genome shotgun (WGS) entry which is preliminary data.</text>
</comment>
<feature type="transmembrane region" description="Helical" evidence="2">
    <location>
        <begin position="42"/>
        <end position="59"/>
    </location>
</feature>
<dbReference type="AlphaFoldDB" id="A0A852V0B9"/>
<organism evidence="3 4">
    <name type="scientific">Streptosporangium sandarakinum</name>
    <dbReference type="NCBI Taxonomy" id="1260955"/>
    <lineage>
        <taxon>Bacteria</taxon>
        <taxon>Bacillati</taxon>
        <taxon>Actinomycetota</taxon>
        <taxon>Actinomycetes</taxon>
        <taxon>Streptosporangiales</taxon>
        <taxon>Streptosporangiaceae</taxon>
        <taxon>Streptosporangium</taxon>
    </lineage>
</organism>
<keyword evidence="2" id="KW-0812">Transmembrane</keyword>
<name>A0A852V0B9_9ACTN</name>
<accession>A0A852V0B9</accession>
<evidence type="ECO:0000313" key="4">
    <source>
        <dbReference type="Proteomes" id="UP000576393"/>
    </source>
</evidence>
<keyword evidence="2" id="KW-1133">Transmembrane helix</keyword>
<keyword evidence="2" id="KW-0472">Membrane</keyword>
<reference evidence="3 4" key="1">
    <citation type="submission" date="2020-07" db="EMBL/GenBank/DDBJ databases">
        <title>Sequencing the genomes of 1000 actinobacteria strains.</title>
        <authorList>
            <person name="Klenk H.-P."/>
        </authorList>
    </citation>
    <scope>NUCLEOTIDE SEQUENCE [LARGE SCALE GENOMIC DNA]</scope>
    <source>
        <strain evidence="3 4">DSM 45763</strain>
    </source>
</reference>
<evidence type="ECO:0000313" key="3">
    <source>
        <dbReference type="EMBL" id="NYF43222.1"/>
    </source>
</evidence>
<dbReference type="EMBL" id="JACCCO010000003">
    <property type="protein sequence ID" value="NYF43222.1"/>
    <property type="molecule type" value="Genomic_DNA"/>
</dbReference>